<dbReference type="InterPro" id="IPR002200">
    <property type="entry name" value="Elicitin"/>
</dbReference>
<dbReference type="AlphaFoldDB" id="A0A8T1VWA7"/>
<dbReference type="SMART" id="SM01187">
    <property type="entry name" value="Elicitin"/>
    <property type="match status" value="1"/>
</dbReference>
<comment type="caution">
    <text evidence="3">The sequence shown here is derived from an EMBL/GenBank/DDBJ whole genome shotgun (WGS) entry which is preliminary data.</text>
</comment>
<feature type="region of interest" description="Disordered" evidence="1">
    <location>
        <begin position="100"/>
        <end position="134"/>
    </location>
</feature>
<keyword evidence="4" id="KW-1185">Reference proteome</keyword>
<name>A0A8T1VWA7_9STRA</name>
<dbReference type="OrthoDB" id="115213at2759"/>
<sequence length="317" mass="33378">MRHLAVTHVLLGVTALAPFRADAAECTDTEVAHDDELWASAATQSACAPYASGASAFYWPCDAADCTAVLATMAASLSDCTYSGVSNKIEVQNAITTCTGGETTDPGSPTTAAPSTTAPASATTAPSPAATASTTDCVTTEVTDMVDLYAAAATSDECADSASVSATSIVITTFCGSGAPRSSRSSPLPCPTATTDSSPRTSRQTCWNNSMRALELTPPTHLKSFSIPRRPQRRHLPPQAPPRRRVRHLPRAHRSLPPHRPPTPTPPRSPLLHPPKETLEPTRSPLLHPPKVTLEPTAKTHWPNAYSLKSTTSLHSS</sequence>
<feature type="compositionally biased region" description="Basic residues" evidence="1">
    <location>
        <begin position="230"/>
        <end position="257"/>
    </location>
</feature>
<accession>A0A8T1VWA7</accession>
<proteinExistence type="predicted"/>
<dbReference type="Proteomes" id="UP000694044">
    <property type="component" value="Unassembled WGS sequence"/>
</dbReference>
<feature type="compositionally biased region" description="Low complexity" evidence="1">
    <location>
        <begin position="176"/>
        <end position="187"/>
    </location>
</feature>
<feature type="compositionally biased region" description="Pro residues" evidence="1">
    <location>
        <begin position="258"/>
        <end position="273"/>
    </location>
</feature>
<evidence type="ECO:0000313" key="4">
    <source>
        <dbReference type="Proteomes" id="UP000694044"/>
    </source>
</evidence>
<feature type="chain" id="PRO_5035937685" description="Elicitin" evidence="2">
    <location>
        <begin position="24"/>
        <end position="317"/>
    </location>
</feature>
<feature type="compositionally biased region" description="Low complexity" evidence="1">
    <location>
        <begin position="108"/>
        <end position="134"/>
    </location>
</feature>
<feature type="region of interest" description="Disordered" evidence="1">
    <location>
        <begin position="176"/>
        <end position="301"/>
    </location>
</feature>
<dbReference type="EMBL" id="JAGDFM010000127">
    <property type="protein sequence ID" value="KAG7385206.1"/>
    <property type="molecule type" value="Genomic_DNA"/>
</dbReference>
<keyword evidence="2" id="KW-0732">Signal</keyword>
<gene>
    <name evidence="3" type="ORF">PHYPSEUDO_001748</name>
</gene>
<evidence type="ECO:0008006" key="5">
    <source>
        <dbReference type="Google" id="ProtNLM"/>
    </source>
</evidence>
<protein>
    <recommendedName>
        <fullName evidence="5">Elicitin</fullName>
    </recommendedName>
</protein>
<feature type="compositionally biased region" description="Polar residues" evidence="1">
    <location>
        <begin position="192"/>
        <end position="211"/>
    </location>
</feature>
<evidence type="ECO:0000256" key="1">
    <source>
        <dbReference type="SAM" id="MobiDB-lite"/>
    </source>
</evidence>
<evidence type="ECO:0000256" key="2">
    <source>
        <dbReference type="SAM" id="SignalP"/>
    </source>
</evidence>
<reference evidence="3" key="1">
    <citation type="submission" date="2021-02" db="EMBL/GenBank/DDBJ databases">
        <authorList>
            <person name="Palmer J.M."/>
        </authorList>
    </citation>
    <scope>NUCLEOTIDE SEQUENCE</scope>
    <source>
        <strain evidence="3">SCRP734</strain>
    </source>
</reference>
<organism evidence="3 4">
    <name type="scientific">Phytophthora pseudosyringae</name>
    <dbReference type="NCBI Taxonomy" id="221518"/>
    <lineage>
        <taxon>Eukaryota</taxon>
        <taxon>Sar</taxon>
        <taxon>Stramenopiles</taxon>
        <taxon>Oomycota</taxon>
        <taxon>Peronosporomycetes</taxon>
        <taxon>Peronosporales</taxon>
        <taxon>Peronosporaceae</taxon>
        <taxon>Phytophthora</taxon>
    </lineage>
</organism>
<feature type="signal peptide" evidence="2">
    <location>
        <begin position="1"/>
        <end position="23"/>
    </location>
</feature>
<dbReference type="GO" id="GO:0005576">
    <property type="term" value="C:extracellular region"/>
    <property type="evidence" value="ECO:0007669"/>
    <property type="project" value="InterPro"/>
</dbReference>
<evidence type="ECO:0000313" key="3">
    <source>
        <dbReference type="EMBL" id="KAG7385206.1"/>
    </source>
</evidence>